<accession>B3RU93</accession>
<evidence type="ECO:0000313" key="2">
    <source>
        <dbReference type="EMBL" id="EDV25770.1"/>
    </source>
</evidence>
<gene>
    <name evidence="2" type="ORF">TRIADDRAFT_55202</name>
</gene>
<proteinExistence type="predicted"/>
<dbReference type="KEGG" id="tad:TRIADDRAFT_55202"/>
<feature type="region of interest" description="Disordered" evidence="1">
    <location>
        <begin position="116"/>
        <end position="139"/>
    </location>
</feature>
<dbReference type="InParanoid" id="B3RU93"/>
<dbReference type="AlphaFoldDB" id="B3RU93"/>
<dbReference type="RefSeq" id="XP_002111803.1">
    <property type="nucleotide sequence ID" value="XM_002111767.1"/>
</dbReference>
<evidence type="ECO:0000256" key="1">
    <source>
        <dbReference type="SAM" id="MobiDB-lite"/>
    </source>
</evidence>
<keyword evidence="3" id="KW-1185">Reference proteome</keyword>
<sequence length="220" mass="24357">MAHDEFETINLKSSECYICHGYGDDHDLITCPICSKLDNQLGYYHSSTVVGHSRCFEKWHAIAKQTSASLTSVDDKNIDNLANRQVDSNSYYSLTSIRDKLKSMLTLGKETEIGGYTQCPQRTQSESDQLTSSQSNLLSTGANCSDDNIVGSSFRPDKCGSPSATGKISRDTSLDGSNVDLSDLGPFKYNINIKKDYGSFSRCQCKSNVIKMNKLIIIFR</sequence>
<dbReference type="InterPro" id="IPR009704">
    <property type="entry name" value="EURL_prot"/>
</dbReference>
<dbReference type="HOGENOM" id="CLU_1257530_0_0_1"/>
<reference evidence="2 3" key="1">
    <citation type="journal article" date="2008" name="Nature">
        <title>The Trichoplax genome and the nature of placozoans.</title>
        <authorList>
            <person name="Srivastava M."/>
            <person name="Begovic E."/>
            <person name="Chapman J."/>
            <person name="Putnam N.H."/>
            <person name="Hellsten U."/>
            <person name="Kawashima T."/>
            <person name="Kuo A."/>
            <person name="Mitros T."/>
            <person name="Salamov A."/>
            <person name="Carpenter M.L."/>
            <person name="Signorovitch A.Y."/>
            <person name="Moreno M.A."/>
            <person name="Kamm K."/>
            <person name="Grimwood J."/>
            <person name="Schmutz J."/>
            <person name="Shapiro H."/>
            <person name="Grigoriev I.V."/>
            <person name="Buss L.W."/>
            <person name="Schierwater B."/>
            <person name="Dellaporta S.L."/>
            <person name="Rokhsar D.S."/>
        </authorList>
    </citation>
    <scope>NUCLEOTIDE SEQUENCE [LARGE SCALE GENOMIC DNA]</scope>
    <source>
        <strain evidence="2 3">Grell-BS-1999</strain>
    </source>
</reference>
<protein>
    <submittedName>
        <fullName evidence="2">Uncharacterized protein</fullName>
    </submittedName>
</protein>
<name>B3RU93_TRIAD</name>
<dbReference type="PANTHER" id="PTHR15961">
    <property type="entry name" value="PROTEIN EURL HOMOLOG"/>
    <property type="match status" value="1"/>
</dbReference>
<dbReference type="CTD" id="6753016"/>
<evidence type="ECO:0000313" key="3">
    <source>
        <dbReference type="Proteomes" id="UP000009022"/>
    </source>
</evidence>
<organism evidence="2 3">
    <name type="scientific">Trichoplax adhaerens</name>
    <name type="common">Trichoplax reptans</name>
    <dbReference type="NCBI Taxonomy" id="10228"/>
    <lineage>
        <taxon>Eukaryota</taxon>
        <taxon>Metazoa</taxon>
        <taxon>Placozoa</taxon>
        <taxon>Uniplacotomia</taxon>
        <taxon>Trichoplacea</taxon>
        <taxon>Trichoplacidae</taxon>
        <taxon>Trichoplax</taxon>
    </lineage>
</organism>
<dbReference type="GeneID" id="6753016"/>
<feature type="compositionally biased region" description="Low complexity" evidence="1">
    <location>
        <begin position="127"/>
        <end position="139"/>
    </location>
</feature>
<dbReference type="EMBL" id="DS985244">
    <property type="protein sequence ID" value="EDV25770.1"/>
    <property type="molecule type" value="Genomic_DNA"/>
</dbReference>
<dbReference type="PANTHER" id="PTHR15961:SF3">
    <property type="entry name" value="PROTEIN EURL HOMOLOG"/>
    <property type="match status" value="1"/>
</dbReference>
<dbReference type="Proteomes" id="UP000009022">
    <property type="component" value="Unassembled WGS sequence"/>
</dbReference>